<dbReference type="OrthoDB" id="9794394at2"/>
<dbReference type="GO" id="GO:0003677">
    <property type="term" value="F:DNA binding"/>
    <property type="evidence" value="ECO:0007669"/>
    <property type="project" value="UniProtKB-KW"/>
</dbReference>
<comment type="similarity">
    <text evidence="1">Belongs to the DtxR/MntR family.</text>
</comment>
<evidence type="ECO:0000256" key="4">
    <source>
        <dbReference type="ARBA" id="ARBA00023163"/>
    </source>
</evidence>
<dbReference type="PANTHER" id="PTHR33238:SF7">
    <property type="entry name" value="IRON-DEPENDENT TRANSCRIPTIONAL REGULATOR"/>
    <property type="match status" value="1"/>
</dbReference>
<evidence type="ECO:0000313" key="6">
    <source>
        <dbReference type="EMBL" id="CUN09609.1"/>
    </source>
</evidence>
<dbReference type="GO" id="GO:0046983">
    <property type="term" value="F:protein dimerization activity"/>
    <property type="evidence" value="ECO:0007669"/>
    <property type="project" value="InterPro"/>
</dbReference>
<dbReference type="PaxDb" id="166486-ERS852572_01883"/>
<dbReference type="SMART" id="SM00529">
    <property type="entry name" value="HTH_DTXR"/>
    <property type="match status" value="1"/>
</dbReference>
<feature type="domain" description="HTH dtxR-type" evidence="5">
    <location>
        <begin position="1"/>
        <end position="64"/>
    </location>
</feature>
<dbReference type="GO" id="GO:0003700">
    <property type="term" value="F:DNA-binding transcription factor activity"/>
    <property type="evidence" value="ECO:0007669"/>
    <property type="project" value="InterPro"/>
</dbReference>
<dbReference type="GO" id="GO:0046914">
    <property type="term" value="F:transition metal ion binding"/>
    <property type="evidence" value="ECO:0007669"/>
    <property type="project" value="InterPro"/>
</dbReference>
<organism evidence="6 7">
    <name type="scientific">Roseburia intestinalis</name>
    <dbReference type="NCBI Taxonomy" id="166486"/>
    <lineage>
        <taxon>Bacteria</taxon>
        <taxon>Bacillati</taxon>
        <taxon>Bacillota</taxon>
        <taxon>Clostridia</taxon>
        <taxon>Lachnospirales</taxon>
        <taxon>Lachnospiraceae</taxon>
        <taxon>Roseburia</taxon>
    </lineage>
</organism>
<reference evidence="6 7" key="1">
    <citation type="submission" date="2015-09" db="EMBL/GenBank/DDBJ databases">
        <authorList>
            <consortium name="Pathogen Informatics"/>
        </authorList>
    </citation>
    <scope>NUCLEOTIDE SEQUENCE [LARGE SCALE GENOMIC DNA]</scope>
    <source>
        <strain evidence="6 7">2789STDY5834960</strain>
    </source>
</reference>
<dbReference type="InterPro" id="IPR050536">
    <property type="entry name" value="DtxR_MntR_Metal-Reg"/>
</dbReference>
<sequence>MTLGKSLEDYLETILILKIKKGMVRSIDVADYMRFSKPSVSHAVKQLKTQGFLLMDNNGQLLLTDSGQAMAEKIYERHCFFTKYFTEMGVDPKLAESDACKLEHVISDESFQKLKESTRIGSEKEEV</sequence>
<dbReference type="SUPFAM" id="SSF46785">
    <property type="entry name" value="Winged helix' DNA-binding domain"/>
    <property type="match status" value="1"/>
</dbReference>
<dbReference type="EMBL" id="CYXZ01000013">
    <property type="protein sequence ID" value="CUN09609.1"/>
    <property type="molecule type" value="Genomic_DNA"/>
</dbReference>
<dbReference type="RefSeq" id="WP_008393056.1">
    <property type="nucleotide sequence ID" value="NZ_CABIYH010000013.1"/>
</dbReference>
<evidence type="ECO:0000256" key="3">
    <source>
        <dbReference type="ARBA" id="ARBA00023125"/>
    </source>
</evidence>
<gene>
    <name evidence="6" type="primary">mntR_1</name>
    <name evidence="6" type="ORF">ERS852572_01883</name>
</gene>
<evidence type="ECO:0000313" key="7">
    <source>
        <dbReference type="Proteomes" id="UP000095350"/>
    </source>
</evidence>
<dbReference type="Pfam" id="PF01325">
    <property type="entry name" value="Fe_dep_repress"/>
    <property type="match status" value="1"/>
</dbReference>
<evidence type="ECO:0000259" key="5">
    <source>
        <dbReference type="PROSITE" id="PS50944"/>
    </source>
</evidence>
<dbReference type="Gene3D" id="1.10.10.10">
    <property type="entry name" value="Winged helix-like DNA-binding domain superfamily/Winged helix DNA-binding domain"/>
    <property type="match status" value="1"/>
</dbReference>
<keyword evidence="3" id="KW-0238">DNA-binding</keyword>
<evidence type="ECO:0000256" key="1">
    <source>
        <dbReference type="ARBA" id="ARBA00007871"/>
    </source>
</evidence>
<keyword evidence="4" id="KW-0804">Transcription</keyword>
<dbReference type="InterPro" id="IPR036421">
    <property type="entry name" value="Fe_dep_repressor_sf"/>
</dbReference>
<dbReference type="AlphaFoldDB" id="A0A173U4G2"/>
<dbReference type="STRING" id="166486.ERS852572_01883"/>
<dbReference type="InterPro" id="IPR022687">
    <property type="entry name" value="HTH_DTXR"/>
</dbReference>
<name>A0A173U4G2_9FIRM</name>
<dbReference type="SUPFAM" id="SSF47979">
    <property type="entry name" value="Iron-dependent repressor protein, dimerization domain"/>
    <property type="match status" value="1"/>
</dbReference>
<dbReference type="Pfam" id="PF02742">
    <property type="entry name" value="Fe_dep_repr_C"/>
    <property type="match status" value="1"/>
</dbReference>
<dbReference type="Gene3D" id="1.10.60.10">
    <property type="entry name" value="Iron dependent repressor, metal binding and dimerisation domain"/>
    <property type="match status" value="1"/>
</dbReference>
<dbReference type="InterPro" id="IPR036388">
    <property type="entry name" value="WH-like_DNA-bd_sf"/>
</dbReference>
<dbReference type="PANTHER" id="PTHR33238">
    <property type="entry name" value="IRON (METAL) DEPENDENT REPRESSOR, DTXR FAMILY"/>
    <property type="match status" value="1"/>
</dbReference>
<dbReference type="Proteomes" id="UP000095350">
    <property type="component" value="Unassembled WGS sequence"/>
</dbReference>
<accession>A0A173U4G2</accession>
<keyword evidence="2" id="KW-0805">Transcription regulation</keyword>
<dbReference type="PROSITE" id="PS50944">
    <property type="entry name" value="HTH_DTXR"/>
    <property type="match status" value="1"/>
</dbReference>
<protein>
    <submittedName>
        <fullName evidence="6">Manganese transport regulator</fullName>
    </submittedName>
</protein>
<evidence type="ECO:0000256" key="2">
    <source>
        <dbReference type="ARBA" id="ARBA00023015"/>
    </source>
</evidence>
<dbReference type="InterPro" id="IPR001367">
    <property type="entry name" value="Fe_dep_repressor"/>
</dbReference>
<proteinExistence type="inferred from homology"/>
<dbReference type="InterPro" id="IPR036390">
    <property type="entry name" value="WH_DNA-bd_sf"/>
</dbReference>
<dbReference type="InterPro" id="IPR022689">
    <property type="entry name" value="Iron_dep_repressor"/>
</dbReference>